<dbReference type="EMBL" id="UOFW01000252">
    <property type="protein sequence ID" value="VAX08957.1"/>
    <property type="molecule type" value="Genomic_DNA"/>
</dbReference>
<keyword evidence="1" id="KW-0175">Coiled coil</keyword>
<evidence type="ECO:0008006" key="3">
    <source>
        <dbReference type="Google" id="ProtNLM"/>
    </source>
</evidence>
<dbReference type="InterPro" id="IPR011990">
    <property type="entry name" value="TPR-like_helical_dom_sf"/>
</dbReference>
<sequence length="281" mass="32294">LRLYQLAAEAEIQNQQSDLQKYLQRIVTLDPMRQDISSQLAALTEQLKQARYNRHLRQATQYIAAENTRTARQEVNKAKALYPARKAISALFDQIDAIERTKRINTMLEEIQALKSQDNWPKVLALYEHILREDNSNRAAINGREKANKIIAANNRAIKILNNQHRLQDAKIHQRTLEFVELIKPLSQDSQTLADTIMTLEQRLELWQKKIKVVVFSDGKSMVIVRRVGRIGPVTQKNIQLKPGKYDFECSRNGFKSKIVEHFVPPGQSGTSVNITCDVRI</sequence>
<evidence type="ECO:0000256" key="1">
    <source>
        <dbReference type="SAM" id="Coils"/>
    </source>
</evidence>
<feature type="non-terminal residue" evidence="2">
    <location>
        <position position="1"/>
    </location>
</feature>
<dbReference type="AlphaFoldDB" id="A0A3B1BWF3"/>
<protein>
    <recommendedName>
        <fullName evidence="3">PEGA domain-containing protein</fullName>
    </recommendedName>
</protein>
<name>A0A3B1BWF3_9ZZZZ</name>
<organism evidence="2">
    <name type="scientific">hydrothermal vent metagenome</name>
    <dbReference type="NCBI Taxonomy" id="652676"/>
    <lineage>
        <taxon>unclassified sequences</taxon>
        <taxon>metagenomes</taxon>
        <taxon>ecological metagenomes</taxon>
    </lineage>
</organism>
<proteinExistence type="predicted"/>
<gene>
    <name evidence="2" type="ORF">MNBD_ALPHA03-77</name>
</gene>
<feature type="coiled-coil region" evidence="1">
    <location>
        <begin position="5"/>
        <end position="53"/>
    </location>
</feature>
<evidence type="ECO:0000313" key="2">
    <source>
        <dbReference type="EMBL" id="VAX08957.1"/>
    </source>
</evidence>
<reference evidence="2" key="1">
    <citation type="submission" date="2018-06" db="EMBL/GenBank/DDBJ databases">
        <authorList>
            <person name="Zhirakovskaya E."/>
        </authorList>
    </citation>
    <scope>NUCLEOTIDE SEQUENCE</scope>
</reference>
<dbReference type="Gene3D" id="1.25.40.10">
    <property type="entry name" value="Tetratricopeptide repeat domain"/>
    <property type="match status" value="1"/>
</dbReference>
<accession>A0A3B1BWF3</accession>